<proteinExistence type="inferred from homology"/>
<comment type="caution">
    <text evidence="8">The sequence shown here is derived from an EMBL/GenBank/DDBJ whole genome shotgun (WGS) entry which is preliminary data.</text>
</comment>
<keyword evidence="9" id="KW-1185">Reference proteome</keyword>
<dbReference type="Proteomes" id="UP000231279">
    <property type="component" value="Unassembled WGS sequence"/>
</dbReference>
<dbReference type="OrthoDB" id="1020556at2759"/>
<evidence type="ECO:0000313" key="8">
    <source>
        <dbReference type="EMBL" id="PIN17365.1"/>
    </source>
</evidence>
<keyword evidence="4" id="KW-0812">Transmembrane</keyword>
<dbReference type="GO" id="GO:0048367">
    <property type="term" value="P:shoot system development"/>
    <property type="evidence" value="ECO:0007669"/>
    <property type="project" value="UniProtKB-ARBA"/>
</dbReference>
<comment type="subcellular location">
    <subcellularLocation>
        <location evidence="1">Cell membrane</location>
        <topology evidence="1">Single-pass membrane protein</topology>
    </subcellularLocation>
</comment>
<evidence type="ECO:0000313" key="9">
    <source>
        <dbReference type="Proteomes" id="UP000231279"/>
    </source>
</evidence>
<evidence type="ECO:0000256" key="2">
    <source>
        <dbReference type="ARBA" id="ARBA00022473"/>
    </source>
</evidence>
<evidence type="ECO:0000256" key="3">
    <source>
        <dbReference type="ARBA" id="ARBA00022475"/>
    </source>
</evidence>
<dbReference type="EMBL" id="NKXS01001684">
    <property type="protein sequence ID" value="PIN17365.1"/>
    <property type="molecule type" value="Genomic_DNA"/>
</dbReference>
<gene>
    <name evidence="8" type="ORF">CDL12_09966</name>
</gene>
<keyword evidence="2" id="KW-0217">Developmental protein</keyword>
<accession>A0A2G9HIN6</accession>
<name>A0A2G9HIN6_9LAMI</name>
<organism evidence="8 9">
    <name type="scientific">Handroanthus impetiginosus</name>
    <dbReference type="NCBI Taxonomy" id="429701"/>
    <lineage>
        <taxon>Eukaryota</taxon>
        <taxon>Viridiplantae</taxon>
        <taxon>Streptophyta</taxon>
        <taxon>Embryophyta</taxon>
        <taxon>Tracheophyta</taxon>
        <taxon>Spermatophyta</taxon>
        <taxon>Magnoliopsida</taxon>
        <taxon>eudicotyledons</taxon>
        <taxon>Gunneridae</taxon>
        <taxon>Pentapetalae</taxon>
        <taxon>asterids</taxon>
        <taxon>lamiids</taxon>
        <taxon>Lamiales</taxon>
        <taxon>Bignoniaceae</taxon>
        <taxon>Crescentiina</taxon>
        <taxon>Tabebuia alliance</taxon>
        <taxon>Handroanthus</taxon>
    </lineage>
</organism>
<dbReference type="GO" id="GO:0008285">
    <property type="term" value="P:negative regulation of cell population proliferation"/>
    <property type="evidence" value="ECO:0007669"/>
    <property type="project" value="InterPro"/>
</dbReference>
<reference evidence="9" key="1">
    <citation type="journal article" date="2018" name="Gigascience">
        <title>Genome assembly of the Pink Ipe (Handroanthus impetiginosus, Bignoniaceae), a highly valued, ecologically keystone Neotropical timber forest tree.</title>
        <authorList>
            <person name="Silva-Junior O.B."/>
            <person name="Grattapaglia D."/>
            <person name="Novaes E."/>
            <person name="Collevatti R.G."/>
        </authorList>
    </citation>
    <scope>NUCLEOTIDE SEQUENCE [LARGE SCALE GENOMIC DNA]</scope>
    <source>
        <strain evidence="9">cv. UFG-1</strain>
    </source>
</reference>
<keyword evidence="3" id="KW-1003">Cell membrane</keyword>
<dbReference type="Pfam" id="PF08137">
    <property type="entry name" value="DVL"/>
    <property type="match status" value="1"/>
</dbReference>
<keyword evidence="6" id="KW-0472">Membrane</keyword>
<comment type="similarity">
    <text evidence="7">Belongs to the DVL/RTFL small polypeptides family.</text>
</comment>
<evidence type="ECO:0000256" key="4">
    <source>
        <dbReference type="ARBA" id="ARBA00022692"/>
    </source>
</evidence>
<evidence type="ECO:0000256" key="6">
    <source>
        <dbReference type="ARBA" id="ARBA00023136"/>
    </source>
</evidence>
<evidence type="ECO:0000256" key="5">
    <source>
        <dbReference type="ARBA" id="ARBA00022989"/>
    </source>
</evidence>
<dbReference type="AlphaFoldDB" id="A0A2G9HIN6"/>
<evidence type="ECO:0000256" key="7">
    <source>
        <dbReference type="ARBA" id="ARBA00024340"/>
    </source>
</evidence>
<evidence type="ECO:0000256" key="1">
    <source>
        <dbReference type="ARBA" id="ARBA00004162"/>
    </source>
</evidence>
<dbReference type="GO" id="GO:0005886">
    <property type="term" value="C:plasma membrane"/>
    <property type="evidence" value="ECO:0007669"/>
    <property type="project" value="UniProtKB-SubCell"/>
</dbReference>
<protein>
    <submittedName>
        <fullName evidence="8">Uncharacterized protein</fullName>
    </submittedName>
</protein>
<sequence>MIMASTGVQKLRSWQKCSRYIQEQRTRLYIVWKCSVILIRWKLEGTRFDD</sequence>
<keyword evidence="5" id="KW-1133">Transmembrane helix</keyword>
<dbReference type="InterPro" id="IPR012552">
    <property type="entry name" value="DVL"/>
</dbReference>